<keyword evidence="2" id="KW-1185">Reference proteome</keyword>
<reference evidence="1" key="2">
    <citation type="submission" date="2025-09" db="UniProtKB">
        <authorList>
            <consortium name="Ensembl"/>
        </authorList>
    </citation>
    <scope>IDENTIFICATION</scope>
</reference>
<sequence length="132" mass="14718">SISSNQHAGLVRLHHFNQYCLISPMPRVEVNICINVPYSPAPCPSRGQCWVEKSGIAEARQGDPLPATLASPCTMRHQREGCPFLLMPARGVNVSFWPRPKPRPAFIHKIDSNVSIFLGQSKGHPRNLEIKK</sequence>
<evidence type="ECO:0000313" key="1">
    <source>
        <dbReference type="Ensembl" id="ENSAOWP00000008366.1"/>
    </source>
</evidence>
<protein>
    <submittedName>
        <fullName evidence="1">Uncharacterized protein</fullName>
    </submittedName>
</protein>
<proteinExistence type="predicted"/>
<dbReference type="AlphaFoldDB" id="A0A8B9PKX4"/>
<organism evidence="1 2">
    <name type="scientific">Apteryx owenii</name>
    <name type="common">Little spotted kiwi</name>
    <dbReference type="NCBI Taxonomy" id="8824"/>
    <lineage>
        <taxon>Eukaryota</taxon>
        <taxon>Metazoa</taxon>
        <taxon>Chordata</taxon>
        <taxon>Craniata</taxon>
        <taxon>Vertebrata</taxon>
        <taxon>Euteleostomi</taxon>
        <taxon>Archelosauria</taxon>
        <taxon>Archosauria</taxon>
        <taxon>Dinosauria</taxon>
        <taxon>Saurischia</taxon>
        <taxon>Theropoda</taxon>
        <taxon>Coelurosauria</taxon>
        <taxon>Aves</taxon>
        <taxon>Palaeognathae</taxon>
        <taxon>Apterygiformes</taxon>
        <taxon>Apterygidae</taxon>
        <taxon>Apteryx</taxon>
    </lineage>
</organism>
<accession>A0A8B9PKX4</accession>
<evidence type="ECO:0000313" key="2">
    <source>
        <dbReference type="Proteomes" id="UP000694424"/>
    </source>
</evidence>
<name>A0A8B9PKX4_APTOW</name>
<dbReference type="Proteomes" id="UP000694424">
    <property type="component" value="Unplaced"/>
</dbReference>
<reference evidence="1" key="1">
    <citation type="submission" date="2025-08" db="UniProtKB">
        <authorList>
            <consortium name="Ensembl"/>
        </authorList>
    </citation>
    <scope>IDENTIFICATION</scope>
</reference>
<dbReference type="Ensembl" id="ENSAOWT00000009469.1">
    <property type="protein sequence ID" value="ENSAOWP00000008366.1"/>
    <property type="gene ID" value="ENSAOWG00000005752.1"/>
</dbReference>